<gene>
    <name evidence="4" type="ORF">IW254_000542</name>
</gene>
<dbReference type="PANTHER" id="PTHR34406">
    <property type="entry name" value="PROTEIN YCEI"/>
    <property type="match status" value="1"/>
</dbReference>
<evidence type="ECO:0000313" key="4">
    <source>
        <dbReference type="EMBL" id="MBG6121573.1"/>
    </source>
</evidence>
<proteinExistence type="inferred from homology"/>
<reference evidence="4" key="1">
    <citation type="submission" date="2020-11" db="EMBL/GenBank/DDBJ databases">
        <title>Sequencing the genomes of 1000 actinobacteria strains.</title>
        <authorList>
            <person name="Klenk H.-P."/>
        </authorList>
    </citation>
    <scope>NUCLEOTIDE SEQUENCE</scope>
    <source>
        <strain evidence="4">DSM 45632</strain>
    </source>
</reference>
<comment type="similarity">
    <text evidence="1">Belongs to the UPF0312 family.</text>
</comment>
<dbReference type="SUPFAM" id="SSF101874">
    <property type="entry name" value="YceI-like"/>
    <property type="match status" value="1"/>
</dbReference>
<dbReference type="InterPro" id="IPR007372">
    <property type="entry name" value="Lipid/polyisoprenoid-bd_YceI"/>
</dbReference>
<keyword evidence="2" id="KW-0472">Membrane</keyword>
<evidence type="ECO:0000256" key="1">
    <source>
        <dbReference type="ARBA" id="ARBA00008812"/>
    </source>
</evidence>
<dbReference type="RefSeq" id="WP_196824100.1">
    <property type="nucleotide sequence ID" value="NZ_CP046980.1"/>
</dbReference>
<keyword evidence="2" id="KW-0812">Transmembrane</keyword>
<feature type="domain" description="Lipid/polyisoprenoid-binding YceI-like" evidence="3">
    <location>
        <begin position="74"/>
        <end position="245"/>
    </location>
</feature>
<organism evidence="4 5">
    <name type="scientific">Corynebacterium aquatimens</name>
    <dbReference type="NCBI Taxonomy" id="1190508"/>
    <lineage>
        <taxon>Bacteria</taxon>
        <taxon>Bacillati</taxon>
        <taxon>Actinomycetota</taxon>
        <taxon>Actinomycetes</taxon>
        <taxon>Mycobacteriales</taxon>
        <taxon>Corynebacteriaceae</taxon>
        <taxon>Corynebacterium</taxon>
    </lineage>
</organism>
<comment type="caution">
    <text evidence="4">The sequence shown here is derived from an EMBL/GenBank/DDBJ whole genome shotgun (WGS) entry which is preliminary data.</text>
</comment>
<dbReference type="Proteomes" id="UP000658613">
    <property type="component" value="Unassembled WGS sequence"/>
</dbReference>
<evidence type="ECO:0000313" key="5">
    <source>
        <dbReference type="Proteomes" id="UP000658613"/>
    </source>
</evidence>
<evidence type="ECO:0000259" key="3">
    <source>
        <dbReference type="SMART" id="SM00867"/>
    </source>
</evidence>
<keyword evidence="2" id="KW-1133">Transmembrane helix</keyword>
<protein>
    <submittedName>
        <fullName evidence="4">Polyisoprenoid-binding protein YceI</fullName>
    </submittedName>
</protein>
<sequence>MSESNTAQRRTPQGTPHQSRTRKIMIFAVLGIIILLTVVAFVPLFYTLFQSPGIKTEGIDAKGAQPASTDVNGTWEVSRELGKNATSAGYTFYELLPGDERITSGSTQSVKGQLNVENGSLTAGEITVDMATITSDKDVRDENVRRKILHTDEYPESKFVLSEPADVTQLPDDGTVGTLTLTGDLTIHGTTKQITQEFNVLRTGDKVVVAADVPIKREDYGVESPDFVAAKIADEGEINLRVKFEKRG</sequence>
<dbReference type="SMART" id="SM00867">
    <property type="entry name" value="YceI"/>
    <property type="match status" value="1"/>
</dbReference>
<dbReference type="Pfam" id="PF04264">
    <property type="entry name" value="YceI"/>
    <property type="match status" value="1"/>
</dbReference>
<feature type="transmembrane region" description="Helical" evidence="2">
    <location>
        <begin position="24"/>
        <end position="46"/>
    </location>
</feature>
<name>A0A931GR54_9CORY</name>
<accession>A0A931GR54</accession>
<evidence type="ECO:0000256" key="2">
    <source>
        <dbReference type="SAM" id="Phobius"/>
    </source>
</evidence>
<dbReference type="AlphaFoldDB" id="A0A931GR54"/>
<dbReference type="EMBL" id="JADOUE010000001">
    <property type="protein sequence ID" value="MBG6121573.1"/>
    <property type="molecule type" value="Genomic_DNA"/>
</dbReference>
<dbReference type="PANTHER" id="PTHR34406:SF1">
    <property type="entry name" value="PROTEIN YCEI"/>
    <property type="match status" value="1"/>
</dbReference>
<dbReference type="Gene3D" id="2.40.128.110">
    <property type="entry name" value="Lipid/polyisoprenoid-binding, YceI-like"/>
    <property type="match status" value="1"/>
</dbReference>
<keyword evidence="5" id="KW-1185">Reference proteome</keyword>
<dbReference type="InterPro" id="IPR036761">
    <property type="entry name" value="TTHA0802/YceI-like_sf"/>
</dbReference>